<keyword evidence="7" id="KW-0418">Kinase</keyword>
<evidence type="ECO:0000256" key="8">
    <source>
        <dbReference type="ARBA" id="ARBA00022840"/>
    </source>
</evidence>
<keyword evidence="10" id="KW-0346">Stress response</keyword>
<keyword evidence="3" id="KW-0597">Phosphoprotein</keyword>
<comment type="caution">
    <text evidence="12">The sequence shown here is derived from an EMBL/GenBank/DDBJ whole genome shotgun (WGS) entry which is preliminary data.</text>
</comment>
<dbReference type="PANTHER" id="PTHR39573:SF1">
    <property type="entry name" value="STRESS RESPONSE KINASE A"/>
    <property type="match status" value="1"/>
</dbReference>
<evidence type="ECO:0000256" key="10">
    <source>
        <dbReference type="ARBA" id="ARBA00023016"/>
    </source>
</evidence>
<evidence type="ECO:0000259" key="11">
    <source>
        <dbReference type="Pfam" id="PF01636"/>
    </source>
</evidence>
<keyword evidence="13" id="KW-1185">Reference proteome</keyword>
<dbReference type="InterPro" id="IPR002575">
    <property type="entry name" value="Aminoglycoside_PTrfase"/>
</dbReference>
<gene>
    <name evidence="12" type="ORF">ACFQDL_29270</name>
</gene>
<evidence type="ECO:0000313" key="13">
    <source>
        <dbReference type="Proteomes" id="UP001596422"/>
    </source>
</evidence>
<evidence type="ECO:0000256" key="2">
    <source>
        <dbReference type="ARBA" id="ARBA00022527"/>
    </source>
</evidence>
<keyword evidence="5" id="KW-0479">Metal-binding</keyword>
<keyword evidence="6" id="KW-0547">Nucleotide-binding</keyword>
<evidence type="ECO:0000256" key="7">
    <source>
        <dbReference type="ARBA" id="ARBA00022777"/>
    </source>
</evidence>
<dbReference type="Gene3D" id="3.30.200.70">
    <property type="match status" value="1"/>
</dbReference>
<dbReference type="InterPro" id="IPR032882">
    <property type="entry name" value="SrkA/RdoA"/>
</dbReference>
<protein>
    <submittedName>
        <fullName evidence="12">Phosphotransferase</fullName>
    </submittedName>
</protein>
<accession>A0ABW2A882</accession>
<sequence length="128" mass="14540">MTELMLADSQHPFETLTPEFIMDAIEAEGYLCDGSILALNSYENRVYQVGIEGQAPLIAKFYRPGRWSREQILEEHQFCYELVEHELPVVVPLRNGDGASLFERQDFASPSIRVAVAGRRNSTTWTTC</sequence>
<dbReference type="PANTHER" id="PTHR39573">
    <property type="entry name" value="STRESS RESPONSE KINASE A"/>
    <property type="match status" value="1"/>
</dbReference>
<keyword evidence="9" id="KW-0460">Magnesium</keyword>
<keyword evidence="4" id="KW-0808">Transferase</keyword>
<dbReference type="Pfam" id="PF01636">
    <property type="entry name" value="APH"/>
    <property type="match status" value="1"/>
</dbReference>
<dbReference type="RefSeq" id="WP_379912336.1">
    <property type="nucleotide sequence ID" value="NZ_JBHSWE010000001.1"/>
</dbReference>
<evidence type="ECO:0000256" key="9">
    <source>
        <dbReference type="ARBA" id="ARBA00022842"/>
    </source>
</evidence>
<dbReference type="SUPFAM" id="SSF56112">
    <property type="entry name" value="Protein kinase-like (PK-like)"/>
    <property type="match status" value="1"/>
</dbReference>
<name>A0ABW2A882_9GAMM</name>
<dbReference type="Proteomes" id="UP001596422">
    <property type="component" value="Unassembled WGS sequence"/>
</dbReference>
<evidence type="ECO:0000313" key="12">
    <source>
        <dbReference type="EMBL" id="MFC6673721.1"/>
    </source>
</evidence>
<evidence type="ECO:0000256" key="1">
    <source>
        <dbReference type="ARBA" id="ARBA00022490"/>
    </source>
</evidence>
<proteinExistence type="predicted"/>
<keyword evidence="1" id="KW-0963">Cytoplasm</keyword>
<reference evidence="13" key="1">
    <citation type="journal article" date="2019" name="Int. J. Syst. Evol. Microbiol.">
        <title>The Global Catalogue of Microorganisms (GCM) 10K type strain sequencing project: providing services to taxonomists for standard genome sequencing and annotation.</title>
        <authorList>
            <consortium name="The Broad Institute Genomics Platform"/>
            <consortium name="The Broad Institute Genome Sequencing Center for Infectious Disease"/>
            <person name="Wu L."/>
            <person name="Ma J."/>
        </authorList>
    </citation>
    <scope>NUCLEOTIDE SEQUENCE [LARGE SCALE GENOMIC DNA]</scope>
    <source>
        <strain evidence="13">NBRC 111756</strain>
    </source>
</reference>
<organism evidence="12 13">
    <name type="scientific">Marinobacterium aestuariivivens</name>
    <dbReference type="NCBI Taxonomy" id="1698799"/>
    <lineage>
        <taxon>Bacteria</taxon>
        <taxon>Pseudomonadati</taxon>
        <taxon>Pseudomonadota</taxon>
        <taxon>Gammaproteobacteria</taxon>
        <taxon>Oceanospirillales</taxon>
        <taxon>Oceanospirillaceae</taxon>
        <taxon>Marinobacterium</taxon>
    </lineage>
</organism>
<dbReference type="InterPro" id="IPR011009">
    <property type="entry name" value="Kinase-like_dom_sf"/>
</dbReference>
<evidence type="ECO:0000256" key="4">
    <source>
        <dbReference type="ARBA" id="ARBA00022679"/>
    </source>
</evidence>
<evidence type="ECO:0000256" key="3">
    <source>
        <dbReference type="ARBA" id="ARBA00022553"/>
    </source>
</evidence>
<evidence type="ECO:0000256" key="6">
    <source>
        <dbReference type="ARBA" id="ARBA00022741"/>
    </source>
</evidence>
<feature type="domain" description="Aminoglycoside phosphotransferase" evidence="11">
    <location>
        <begin position="39"/>
        <end position="104"/>
    </location>
</feature>
<evidence type="ECO:0000256" key="5">
    <source>
        <dbReference type="ARBA" id="ARBA00022723"/>
    </source>
</evidence>
<keyword evidence="8" id="KW-0067">ATP-binding</keyword>
<dbReference type="EMBL" id="JBHSWE010000001">
    <property type="protein sequence ID" value="MFC6673721.1"/>
    <property type="molecule type" value="Genomic_DNA"/>
</dbReference>
<keyword evidence="2" id="KW-0723">Serine/threonine-protein kinase</keyword>